<dbReference type="EMBL" id="CP138858">
    <property type="protein sequence ID" value="WPJ96713.1"/>
    <property type="molecule type" value="Genomic_DNA"/>
</dbReference>
<name>A0ABZ0RNN9_9BACT</name>
<keyword evidence="2" id="KW-1185">Reference proteome</keyword>
<organism evidence="1 2">
    <name type="scientific">Coraliomargarita algicola</name>
    <dbReference type="NCBI Taxonomy" id="3092156"/>
    <lineage>
        <taxon>Bacteria</taxon>
        <taxon>Pseudomonadati</taxon>
        <taxon>Verrucomicrobiota</taxon>
        <taxon>Opitutia</taxon>
        <taxon>Puniceicoccales</taxon>
        <taxon>Coraliomargaritaceae</taxon>
        <taxon>Coraliomargarita</taxon>
    </lineage>
</organism>
<accession>A0ABZ0RNN9</accession>
<dbReference type="SUPFAM" id="SSF48208">
    <property type="entry name" value="Six-hairpin glycosidases"/>
    <property type="match status" value="1"/>
</dbReference>
<dbReference type="Proteomes" id="UP001324993">
    <property type="component" value="Chromosome"/>
</dbReference>
<evidence type="ECO:0000313" key="2">
    <source>
        <dbReference type="Proteomes" id="UP001324993"/>
    </source>
</evidence>
<reference evidence="1 2" key="1">
    <citation type="submission" date="2023-11" db="EMBL/GenBank/DDBJ databases">
        <title>Coraliomargarita sp. nov., isolated from marine algae.</title>
        <authorList>
            <person name="Lee J.K."/>
            <person name="Baek J.H."/>
            <person name="Kim J.M."/>
            <person name="Choi D.G."/>
            <person name="Jeon C.O."/>
        </authorList>
    </citation>
    <scope>NUCLEOTIDE SEQUENCE [LARGE SCALE GENOMIC DNA]</scope>
    <source>
        <strain evidence="1 2">J2-16</strain>
    </source>
</reference>
<dbReference type="InterPro" id="IPR012341">
    <property type="entry name" value="6hp_glycosidase-like_sf"/>
</dbReference>
<protein>
    <submittedName>
        <fullName evidence="1">Uncharacterized protein</fullName>
    </submittedName>
</protein>
<evidence type="ECO:0000313" key="1">
    <source>
        <dbReference type="EMBL" id="WPJ96713.1"/>
    </source>
</evidence>
<sequence>MITHYISSVPEVREGFGLTINHYNSGRISAALAGHGGICALNYYGQQRIEDRDFFKGSETSAFNKLFRIQVVLDGLAYFPEFKRTRHLPFGYQSECELAGVRLRHDLVLDENVLFQRVTVLSNPEKLSVRARLLFHDHLWAPVAGRSHTTWEIDSAGRFQSIVTDQASGEAVETRIVVGSSRAVRSESRHGTFMNYMESLEAAESTVFYVAFNPSVAVDADCEARMDAKLSEYAQELAEGIRFDTGNPTLDSALNNCAPMVKALCIGDRPGAIKASQSYWVWGWDSMVHAEAYLWSGHTQIVRDMLDFYRDTADPVHGVAHAMESDFSLKHSMAPSAQCLYTVMLYNYFAATGDEATLNKHLPFAKEIVARAGEACSKHSRLSTGLGFYPDHPQMLGHTPEDVSMINNSLYLQALQALESLTGEYTELCAQVQGDMETILWDDEVGYWLDSVGEADQDPRKYYPLYGQLYVSPFGAVPKATEIPRMSRFLREHFLFEQGIYMFPPTMPGFMADGNQLGAYYPSVDRYYWNLMNQSGCRDAIEDFEQIVTYFWKEHSYPEGLTHETVNADPATDNPGGKQAFAAKAWFCDAIELHLGLRVYLNGFSLNPLAGERPFRLHNFVLRGKRIHFESLGNGAQARIRLNGQLLESELIPWERLSEDNTLRIEFED</sequence>
<gene>
    <name evidence="1" type="ORF">SH580_03215</name>
</gene>
<proteinExistence type="predicted"/>
<dbReference type="InterPro" id="IPR008928">
    <property type="entry name" value="6-hairpin_glycosidase_sf"/>
</dbReference>
<dbReference type="RefSeq" id="WP_319833570.1">
    <property type="nucleotide sequence ID" value="NZ_CP138858.1"/>
</dbReference>
<dbReference type="Gene3D" id="1.50.10.10">
    <property type="match status" value="1"/>
</dbReference>